<feature type="transmembrane region" description="Helical" evidence="1">
    <location>
        <begin position="89"/>
        <end position="111"/>
    </location>
</feature>
<feature type="transmembrane region" description="Helical" evidence="1">
    <location>
        <begin position="62"/>
        <end position="82"/>
    </location>
</feature>
<evidence type="ECO:0000313" key="5">
    <source>
        <dbReference type="Proteomes" id="UP000318758"/>
    </source>
</evidence>
<dbReference type="Proteomes" id="UP000198233">
    <property type="component" value="Chromosome"/>
</dbReference>
<keyword evidence="1" id="KW-0812">Transmembrane</keyword>
<evidence type="ECO:0000313" key="4">
    <source>
        <dbReference type="Proteomes" id="UP000198233"/>
    </source>
</evidence>
<dbReference type="AlphaFoldDB" id="A0AAC9TXW8"/>
<keyword evidence="1" id="KW-1133">Transmembrane helix</keyword>
<keyword evidence="5" id="KW-1185">Reference proteome</keyword>
<evidence type="ECO:0000256" key="1">
    <source>
        <dbReference type="SAM" id="Phobius"/>
    </source>
</evidence>
<accession>A0AAC9TXW8</accession>
<reference evidence="2 4" key="1">
    <citation type="submission" date="2017-06" db="EMBL/GenBank/DDBJ databases">
        <title>Complete genome sequence of Shewanella marisflavi EP1 associated with anaerobic 2,4-dinitrotoluene reduction and salt tolerance.</title>
        <authorList>
            <person name="Huang J."/>
        </authorList>
    </citation>
    <scope>NUCLEOTIDE SEQUENCE [LARGE SCALE GENOMIC DNA]</scope>
    <source>
        <strain evidence="2 4">EP1</strain>
    </source>
</reference>
<evidence type="ECO:0000313" key="3">
    <source>
        <dbReference type="EMBL" id="QDF75393.1"/>
    </source>
</evidence>
<feature type="transmembrane region" description="Helical" evidence="1">
    <location>
        <begin position="7"/>
        <end position="29"/>
    </location>
</feature>
<sequence length="113" mass="12812">MKKVKIFQIFLGTLSILGWSLAVYALILFGEARPDRAVGYFLSKGASVRLTWDPTITLRLEYVIWTCAAISLVNLAFNFYVAHHSRMGYWFNIPLLLLTSTAAGLYLKFFVSI</sequence>
<keyword evidence="1" id="KW-0472">Membrane</keyword>
<dbReference type="Proteomes" id="UP000318758">
    <property type="component" value="Chromosome"/>
</dbReference>
<dbReference type="RefSeq" id="WP_033538414.1">
    <property type="nucleotide sequence ID" value="NZ_CP022272.1"/>
</dbReference>
<dbReference type="EMBL" id="CP022272">
    <property type="protein sequence ID" value="ASJ96855.1"/>
    <property type="molecule type" value="Genomic_DNA"/>
</dbReference>
<organism evidence="2 4">
    <name type="scientific">Shewanella marisflavi</name>
    <dbReference type="NCBI Taxonomy" id="260364"/>
    <lineage>
        <taxon>Bacteria</taxon>
        <taxon>Pseudomonadati</taxon>
        <taxon>Pseudomonadota</taxon>
        <taxon>Gammaproteobacteria</taxon>
        <taxon>Alteromonadales</taxon>
        <taxon>Shewanellaceae</taxon>
        <taxon>Shewanella</taxon>
    </lineage>
</organism>
<proteinExistence type="predicted"/>
<gene>
    <name evidence="2" type="ORF">CFF01_09835</name>
    <name evidence="3" type="ORF">FGA12_09630</name>
</gene>
<dbReference type="KEGG" id="smav:CFF01_09835"/>
<protein>
    <submittedName>
        <fullName evidence="2">Uncharacterized protein</fullName>
    </submittedName>
</protein>
<name>A0AAC9TXW8_9GAMM</name>
<evidence type="ECO:0000313" key="2">
    <source>
        <dbReference type="EMBL" id="ASJ96855.1"/>
    </source>
</evidence>
<reference evidence="3 5" key="2">
    <citation type="submission" date="2019-06" db="EMBL/GenBank/DDBJ databases">
        <title>Complete genome of Shewanella marisflavi ECSMB14101, a mussel settlement-inducing bacterium isolated from East China Sea.</title>
        <authorList>
            <person name="Yang J."/>
            <person name="Liang X."/>
            <person name="Chang R."/>
            <person name="Peng L."/>
        </authorList>
    </citation>
    <scope>NUCLEOTIDE SEQUENCE [LARGE SCALE GENOMIC DNA]</scope>
    <source>
        <strain evidence="3 5">ECSMB14101</strain>
    </source>
</reference>
<dbReference type="EMBL" id="CP041153">
    <property type="protein sequence ID" value="QDF75393.1"/>
    <property type="molecule type" value="Genomic_DNA"/>
</dbReference>